<name>A0A1I7XA85_HETBA</name>
<protein>
    <submittedName>
        <fullName evidence="2">Uncharacterized protein</fullName>
    </submittedName>
</protein>
<evidence type="ECO:0000313" key="1">
    <source>
        <dbReference type="Proteomes" id="UP000095283"/>
    </source>
</evidence>
<evidence type="ECO:0000313" key="2">
    <source>
        <dbReference type="WBParaSite" id="Hba_14356"/>
    </source>
</evidence>
<keyword evidence="1" id="KW-1185">Reference proteome</keyword>
<accession>A0A1I7XA85</accession>
<proteinExistence type="predicted"/>
<dbReference type="AlphaFoldDB" id="A0A1I7XA85"/>
<reference evidence="2" key="1">
    <citation type="submission" date="2016-11" db="UniProtKB">
        <authorList>
            <consortium name="WormBaseParasite"/>
        </authorList>
    </citation>
    <scope>IDENTIFICATION</scope>
</reference>
<sequence length="21" mass="2503">MLENKALKSSCLLQHAWYHMV</sequence>
<organism evidence="1 2">
    <name type="scientific">Heterorhabditis bacteriophora</name>
    <name type="common">Entomopathogenic nematode worm</name>
    <dbReference type="NCBI Taxonomy" id="37862"/>
    <lineage>
        <taxon>Eukaryota</taxon>
        <taxon>Metazoa</taxon>
        <taxon>Ecdysozoa</taxon>
        <taxon>Nematoda</taxon>
        <taxon>Chromadorea</taxon>
        <taxon>Rhabditida</taxon>
        <taxon>Rhabditina</taxon>
        <taxon>Rhabditomorpha</taxon>
        <taxon>Strongyloidea</taxon>
        <taxon>Heterorhabditidae</taxon>
        <taxon>Heterorhabditis</taxon>
    </lineage>
</organism>
<dbReference type="WBParaSite" id="Hba_14356">
    <property type="protein sequence ID" value="Hba_14356"/>
    <property type="gene ID" value="Hba_14356"/>
</dbReference>
<dbReference type="Proteomes" id="UP000095283">
    <property type="component" value="Unplaced"/>
</dbReference>